<proteinExistence type="predicted"/>
<comment type="caution">
    <text evidence="2">The sequence shown here is derived from an EMBL/GenBank/DDBJ whole genome shotgun (WGS) entry which is preliminary data.</text>
</comment>
<dbReference type="Proteomes" id="UP000546162">
    <property type="component" value="Unassembled WGS sequence"/>
</dbReference>
<accession>A0A7W7M8W7</accession>
<feature type="chain" id="PRO_5038984679" evidence="1">
    <location>
        <begin position="22"/>
        <end position="216"/>
    </location>
</feature>
<name>A0A7W7M8W7_9ACTN</name>
<sequence length="216" mass="23393">MKKLVTALTALLAGTASIAVAAPAQAAEDRNIRVASTFGSGYGCTRMVHFAVYHRSVADYVLIGGVASNAGPLRRVSNPEYANGRTTFDFCPSYGEYGRRTVKVTIVYNWQTPYLSTDWNTVPVDFGVAPPTTAPKLTLSATARGRVISGKFVDPRWKDRGYNIVYAKLGGKTVKHVFTATDDTYSITVTKPGTYEIKGVSVLPDRSAKTTTVRVK</sequence>
<keyword evidence="3" id="KW-1185">Reference proteome</keyword>
<evidence type="ECO:0000256" key="1">
    <source>
        <dbReference type="SAM" id="SignalP"/>
    </source>
</evidence>
<evidence type="ECO:0000313" key="2">
    <source>
        <dbReference type="EMBL" id="MBB4741349.1"/>
    </source>
</evidence>
<dbReference type="EMBL" id="JACHNB010000001">
    <property type="protein sequence ID" value="MBB4741349.1"/>
    <property type="molecule type" value="Genomic_DNA"/>
</dbReference>
<reference evidence="2 3" key="1">
    <citation type="submission" date="2020-08" db="EMBL/GenBank/DDBJ databases">
        <title>Sequencing the genomes of 1000 actinobacteria strains.</title>
        <authorList>
            <person name="Klenk H.-P."/>
        </authorList>
    </citation>
    <scope>NUCLEOTIDE SEQUENCE [LARGE SCALE GENOMIC DNA]</scope>
    <source>
        <strain evidence="2 3">DSM 45809</strain>
    </source>
</reference>
<dbReference type="AlphaFoldDB" id="A0A7W7M8W7"/>
<evidence type="ECO:0000313" key="3">
    <source>
        <dbReference type="Proteomes" id="UP000546162"/>
    </source>
</evidence>
<protein>
    <submittedName>
        <fullName evidence="2">Uncharacterized protein</fullName>
    </submittedName>
</protein>
<keyword evidence="1" id="KW-0732">Signal</keyword>
<organism evidence="2 3">
    <name type="scientific">Actinoplanes octamycinicus</name>
    <dbReference type="NCBI Taxonomy" id="135948"/>
    <lineage>
        <taxon>Bacteria</taxon>
        <taxon>Bacillati</taxon>
        <taxon>Actinomycetota</taxon>
        <taxon>Actinomycetes</taxon>
        <taxon>Micromonosporales</taxon>
        <taxon>Micromonosporaceae</taxon>
        <taxon>Actinoplanes</taxon>
    </lineage>
</organism>
<gene>
    <name evidence="2" type="ORF">BJY16_004808</name>
</gene>
<feature type="signal peptide" evidence="1">
    <location>
        <begin position="1"/>
        <end position="21"/>
    </location>
</feature>
<dbReference type="RefSeq" id="WP_185041850.1">
    <property type="nucleotide sequence ID" value="NZ_BAABFG010000005.1"/>
</dbReference>